<comment type="caution">
    <text evidence="3">The sequence shown here is derived from an EMBL/GenBank/DDBJ whole genome shotgun (WGS) entry which is preliminary data.</text>
</comment>
<dbReference type="Proteomes" id="UP001215598">
    <property type="component" value="Unassembled WGS sequence"/>
</dbReference>
<proteinExistence type="predicted"/>
<feature type="compositionally biased region" description="Low complexity" evidence="1">
    <location>
        <begin position="142"/>
        <end position="160"/>
    </location>
</feature>
<keyword evidence="2" id="KW-0812">Transmembrane</keyword>
<dbReference type="AlphaFoldDB" id="A0AAD7H5R6"/>
<sequence>MAPRGIPCIIPSRIEEHFLINQPSSSSPSTSSSRSSNHNTVIIAVVVVVVVLALVVLVLLLLMLRRRRQRKEAKMVDIARPQSTFAGDLGTSGTAIYNAWAPPLPSDAARFTTGPVSPRHEKRVRNGYLVPQRAWSDRRPSESNVNSNSNPPPSEAGSGSTWVAPGSDSDQAVSQRLQRQEAELEALRAEVRTLTQPPPSYE</sequence>
<evidence type="ECO:0000256" key="2">
    <source>
        <dbReference type="SAM" id="Phobius"/>
    </source>
</evidence>
<feature type="region of interest" description="Disordered" evidence="1">
    <location>
        <begin position="110"/>
        <end position="180"/>
    </location>
</feature>
<evidence type="ECO:0000313" key="4">
    <source>
        <dbReference type="Proteomes" id="UP001215598"/>
    </source>
</evidence>
<evidence type="ECO:0000313" key="3">
    <source>
        <dbReference type="EMBL" id="KAJ7713053.1"/>
    </source>
</evidence>
<feature type="transmembrane region" description="Helical" evidence="2">
    <location>
        <begin position="41"/>
        <end position="64"/>
    </location>
</feature>
<keyword evidence="4" id="KW-1185">Reference proteome</keyword>
<keyword evidence="2" id="KW-0472">Membrane</keyword>
<organism evidence="3 4">
    <name type="scientific">Mycena metata</name>
    <dbReference type="NCBI Taxonomy" id="1033252"/>
    <lineage>
        <taxon>Eukaryota</taxon>
        <taxon>Fungi</taxon>
        <taxon>Dikarya</taxon>
        <taxon>Basidiomycota</taxon>
        <taxon>Agaricomycotina</taxon>
        <taxon>Agaricomycetes</taxon>
        <taxon>Agaricomycetidae</taxon>
        <taxon>Agaricales</taxon>
        <taxon>Marasmiineae</taxon>
        <taxon>Mycenaceae</taxon>
        <taxon>Mycena</taxon>
    </lineage>
</organism>
<accession>A0AAD7H5R6</accession>
<name>A0AAD7H5R6_9AGAR</name>
<reference evidence="3" key="1">
    <citation type="submission" date="2023-03" db="EMBL/GenBank/DDBJ databases">
        <title>Massive genome expansion in bonnet fungi (Mycena s.s.) driven by repeated elements and novel gene families across ecological guilds.</title>
        <authorList>
            <consortium name="Lawrence Berkeley National Laboratory"/>
            <person name="Harder C.B."/>
            <person name="Miyauchi S."/>
            <person name="Viragh M."/>
            <person name="Kuo A."/>
            <person name="Thoen E."/>
            <person name="Andreopoulos B."/>
            <person name="Lu D."/>
            <person name="Skrede I."/>
            <person name="Drula E."/>
            <person name="Henrissat B."/>
            <person name="Morin E."/>
            <person name="Kohler A."/>
            <person name="Barry K."/>
            <person name="LaButti K."/>
            <person name="Morin E."/>
            <person name="Salamov A."/>
            <person name="Lipzen A."/>
            <person name="Mereny Z."/>
            <person name="Hegedus B."/>
            <person name="Baldrian P."/>
            <person name="Stursova M."/>
            <person name="Weitz H."/>
            <person name="Taylor A."/>
            <person name="Grigoriev I.V."/>
            <person name="Nagy L.G."/>
            <person name="Martin F."/>
            <person name="Kauserud H."/>
        </authorList>
    </citation>
    <scope>NUCLEOTIDE SEQUENCE</scope>
    <source>
        <strain evidence="3">CBHHK182m</strain>
    </source>
</reference>
<keyword evidence="2" id="KW-1133">Transmembrane helix</keyword>
<dbReference type="EMBL" id="JARKIB010000352">
    <property type="protein sequence ID" value="KAJ7713053.1"/>
    <property type="molecule type" value="Genomic_DNA"/>
</dbReference>
<gene>
    <name evidence="3" type="ORF">B0H16DRAFT_550044</name>
</gene>
<evidence type="ECO:0000256" key="1">
    <source>
        <dbReference type="SAM" id="MobiDB-lite"/>
    </source>
</evidence>
<protein>
    <submittedName>
        <fullName evidence="3">Uncharacterized protein</fullName>
    </submittedName>
</protein>